<dbReference type="GO" id="GO:0005516">
    <property type="term" value="F:calmodulin binding"/>
    <property type="evidence" value="ECO:0007669"/>
    <property type="project" value="UniProtKB-KW"/>
</dbReference>
<dbReference type="PANTHER" id="PTHR35971:SF5">
    <property type="entry name" value="OBSCURIN LIKE CYTOSKELETAL ADAPTOR 1"/>
    <property type="match status" value="1"/>
</dbReference>
<dbReference type="KEGG" id="ncc:104960891"/>
<feature type="compositionally biased region" description="Basic residues" evidence="22">
    <location>
        <begin position="909"/>
        <end position="922"/>
    </location>
</feature>
<dbReference type="EC" id="2.7.11.1" evidence="5"/>
<evidence type="ECO:0000313" key="25">
    <source>
        <dbReference type="RefSeq" id="XP_010787365.1"/>
    </source>
</evidence>
<keyword evidence="15" id="KW-0460">Magnesium</keyword>
<evidence type="ECO:0000256" key="19">
    <source>
        <dbReference type="ARBA" id="ARBA00023319"/>
    </source>
</evidence>
<dbReference type="GO" id="GO:0005524">
    <property type="term" value="F:ATP binding"/>
    <property type="evidence" value="ECO:0007669"/>
    <property type="project" value="UniProtKB-KW"/>
</dbReference>
<evidence type="ECO:0000259" key="23">
    <source>
        <dbReference type="PROSITE" id="PS50835"/>
    </source>
</evidence>
<evidence type="ECO:0000256" key="2">
    <source>
        <dbReference type="ARBA" id="ARBA00004123"/>
    </source>
</evidence>
<comment type="cofactor">
    <cofactor evidence="1">
        <name>Mg(2+)</name>
        <dbReference type="ChEBI" id="CHEBI:18420"/>
    </cofactor>
</comment>
<comment type="subcellular location">
    <subcellularLocation>
        <location evidence="3">Cytoplasm</location>
    </subcellularLocation>
    <subcellularLocation>
        <location evidence="2">Nucleus</location>
    </subcellularLocation>
</comment>
<accession>A0A6I9PI83</accession>
<feature type="compositionally biased region" description="Basic and acidic residues" evidence="22">
    <location>
        <begin position="282"/>
        <end position="318"/>
    </location>
</feature>
<feature type="domain" description="Ig-like" evidence="23">
    <location>
        <begin position="17"/>
        <end position="89"/>
    </location>
</feature>
<keyword evidence="19" id="KW-0393">Immunoglobulin domain</keyword>
<dbReference type="Gene3D" id="2.60.40.10">
    <property type="entry name" value="Immunoglobulins"/>
    <property type="match status" value="7"/>
</dbReference>
<dbReference type="InterPro" id="IPR036179">
    <property type="entry name" value="Ig-like_dom_sf"/>
</dbReference>
<evidence type="ECO:0000256" key="14">
    <source>
        <dbReference type="ARBA" id="ARBA00022840"/>
    </source>
</evidence>
<feature type="region of interest" description="Disordered" evidence="22">
    <location>
        <begin position="172"/>
        <end position="395"/>
    </location>
</feature>
<dbReference type="InterPro" id="IPR003599">
    <property type="entry name" value="Ig_sub"/>
</dbReference>
<evidence type="ECO:0000256" key="6">
    <source>
        <dbReference type="ARBA" id="ARBA00022490"/>
    </source>
</evidence>
<reference evidence="25" key="1">
    <citation type="submission" date="2025-08" db="UniProtKB">
        <authorList>
            <consortium name="RefSeq"/>
        </authorList>
    </citation>
    <scope>IDENTIFICATION</scope>
    <source>
        <tissue evidence="25">Muscle</tissue>
    </source>
</reference>
<dbReference type="AlphaFoldDB" id="A0A6I9PI83"/>
<evidence type="ECO:0000256" key="7">
    <source>
        <dbReference type="ARBA" id="ARBA00022527"/>
    </source>
</evidence>
<evidence type="ECO:0000256" key="1">
    <source>
        <dbReference type="ARBA" id="ARBA00001946"/>
    </source>
</evidence>
<dbReference type="GeneID" id="104960891"/>
<name>A0A6I9PI83_9TELE</name>
<keyword evidence="11" id="KW-0677">Repeat</keyword>
<dbReference type="CDD" id="cd00096">
    <property type="entry name" value="Ig"/>
    <property type="match status" value="2"/>
</dbReference>
<feature type="domain" description="Ig-like" evidence="23">
    <location>
        <begin position="500"/>
        <end position="588"/>
    </location>
</feature>
<evidence type="ECO:0000256" key="9">
    <source>
        <dbReference type="ARBA" id="ARBA00022679"/>
    </source>
</evidence>
<dbReference type="OrthoDB" id="5969272at2759"/>
<keyword evidence="10" id="KW-0479">Metal-binding</keyword>
<evidence type="ECO:0000256" key="21">
    <source>
        <dbReference type="ARBA" id="ARBA00048679"/>
    </source>
</evidence>
<keyword evidence="12" id="KW-0547">Nucleotide-binding</keyword>
<dbReference type="FunFam" id="2.60.40.10:FF:000050">
    <property type="entry name" value="Titin isoform B"/>
    <property type="match status" value="2"/>
</dbReference>
<comment type="similarity">
    <text evidence="4">Belongs to the protein kinase superfamily. CAMK Ser/Thr protein kinase family.</text>
</comment>
<evidence type="ECO:0000313" key="24">
    <source>
        <dbReference type="Proteomes" id="UP000504611"/>
    </source>
</evidence>
<dbReference type="FunFam" id="2.60.40.10:FF:000148">
    <property type="entry name" value="titin isoform X1"/>
    <property type="match status" value="2"/>
</dbReference>
<evidence type="ECO:0000256" key="11">
    <source>
        <dbReference type="ARBA" id="ARBA00022737"/>
    </source>
</evidence>
<feature type="compositionally biased region" description="Basic and acidic residues" evidence="22">
    <location>
        <begin position="172"/>
        <end position="204"/>
    </location>
</feature>
<dbReference type="GO" id="GO:0005634">
    <property type="term" value="C:nucleus"/>
    <property type="evidence" value="ECO:0007669"/>
    <property type="project" value="UniProtKB-SubCell"/>
</dbReference>
<evidence type="ECO:0000256" key="15">
    <source>
        <dbReference type="ARBA" id="ARBA00022842"/>
    </source>
</evidence>
<dbReference type="GO" id="GO:0046872">
    <property type="term" value="F:metal ion binding"/>
    <property type="evidence" value="ECO:0007669"/>
    <property type="project" value="UniProtKB-KW"/>
</dbReference>
<evidence type="ECO:0000256" key="22">
    <source>
        <dbReference type="SAM" id="MobiDB-lite"/>
    </source>
</evidence>
<comment type="catalytic activity">
    <reaction evidence="21">
        <text>L-seryl-[protein] + ATP = O-phospho-L-seryl-[protein] + ADP + H(+)</text>
        <dbReference type="Rhea" id="RHEA:17989"/>
        <dbReference type="Rhea" id="RHEA-COMP:9863"/>
        <dbReference type="Rhea" id="RHEA-COMP:11604"/>
        <dbReference type="ChEBI" id="CHEBI:15378"/>
        <dbReference type="ChEBI" id="CHEBI:29999"/>
        <dbReference type="ChEBI" id="CHEBI:30616"/>
        <dbReference type="ChEBI" id="CHEBI:83421"/>
        <dbReference type="ChEBI" id="CHEBI:456216"/>
        <dbReference type="EC" id="2.7.11.1"/>
    </reaction>
</comment>
<dbReference type="SUPFAM" id="SSF48726">
    <property type="entry name" value="Immunoglobulin"/>
    <property type="match status" value="7"/>
</dbReference>
<gene>
    <name evidence="25" type="primary">LOC104960891</name>
</gene>
<keyword evidence="24" id="KW-1185">Reference proteome</keyword>
<comment type="catalytic activity">
    <reaction evidence="20">
        <text>L-threonyl-[protein] + ATP = O-phospho-L-threonyl-[protein] + ADP + H(+)</text>
        <dbReference type="Rhea" id="RHEA:46608"/>
        <dbReference type="Rhea" id="RHEA-COMP:11060"/>
        <dbReference type="Rhea" id="RHEA-COMP:11605"/>
        <dbReference type="ChEBI" id="CHEBI:15378"/>
        <dbReference type="ChEBI" id="CHEBI:30013"/>
        <dbReference type="ChEBI" id="CHEBI:30616"/>
        <dbReference type="ChEBI" id="CHEBI:61977"/>
        <dbReference type="ChEBI" id="CHEBI:456216"/>
        <dbReference type="EC" id="2.7.11.1"/>
    </reaction>
</comment>
<feature type="compositionally biased region" description="Basic and acidic residues" evidence="22">
    <location>
        <begin position="217"/>
        <end position="244"/>
    </location>
</feature>
<dbReference type="Proteomes" id="UP000504611">
    <property type="component" value="Unplaced"/>
</dbReference>
<feature type="domain" description="Ig-like" evidence="23">
    <location>
        <begin position="403"/>
        <end position="489"/>
    </location>
</feature>
<keyword evidence="14" id="KW-0067">ATP-binding</keyword>
<evidence type="ECO:0000256" key="18">
    <source>
        <dbReference type="ARBA" id="ARBA00023242"/>
    </source>
</evidence>
<evidence type="ECO:0000256" key="17">
    <source>
        <dbReference type="ARBA" id="ARBA00023157"/>
    </source>
</evidence>
<evidence type="ECO:0000256" key="4">
    <source>
        <dbReference type="ARBA" id="ARBA00006692"/>
    </source>
</evidence>
<dbReference type="PROSITE" id="PS50835">
    <property type="entry name" value="IG_LIKE"/>
    <property type="match status" value="3"/>
</dbReference>
<dbReference type="PANTHER" id="PTHR35971">
    <property type="entry name" value="SI:DKEY-31G6.6"/>
    <property type="match status" value="1"/>
</dbReference>
<dbReference type="RefSeq" id="XP_010787365.1">
    <property type="nucleotide sequence ID" value="XM_010789063.1"/>
</dbReference>
<dbReference type="GO" id="GO:0005737">
    <property type="term" value="C:cytoplasm"/>
    <property type="evidence" value="ECO:0007669"/>
    <property type="project" value="UniProtKB-SubCell"/>
</dbReference>
<evidence type="ECO:0000256" key="12">
    <source>
        <dbReference type="ARBA" id="ARBA00022741"/>
    </source>
</evidence>
<evidence type="ECO:0000256" key="10">
    <source>
        <dbReference type="ARBA" id="ARBA00022723"/>
    </source>
</evidence>
<organism evidence="24 25">
    <name type="scientific">Notothenia coriiceps</name>
    <name type="common">black rockcod</name>
    <dbReference type="NCBI Taxonomy" id="8208"/>
    <lineage>
        <taxon>Eukaryota</taxon>
        <taxon>Metazoa</taxon>
        <taxon>Chordata</taxon>
        <taxon>Craniata</taxon>
        <taxon>Vertebrata</taxon>
        <taxon>Euteleostomi</taxon>
        <taxon>Actinopterygii</taxon>
        <taxon>Neopterygii</taxon>
        <taxon>Teleostei</taxon>
        <taxon>Neoteleostei</taxon>
        <taxon>Acanthomorphata</taxon>
        <taxon>Eupercaria</taxon>
        <taxon>Perciformes</taxon>
        <taxon>Notothenioidei</taxon>
        <taxon>Nototheniidae</taxon>
        <taxon>Notothenia</taxon>
    </lineage>
</organism>
<evidence type="ECO:0000256" key="5">
    <source>
        <dbReference type="ARBA" id="ARBA00012513"/>
    </source>
</evidence>
<feature type="region of interest" description="Disordered" evidence="22">
    <location>
        <begin position="903"/>
        <end position="922"/>
    </location>
</feature>
<dbReference type="InterPro" id="IPR007110">
    <property type="entry name" value="Ig-like_dom"/>
</dbReference>
<dbReference type="FunFam" id="2.60.40.10:FF:001342">
    <property type="entry name" value="titin isoform X1"/>
    <property type="match status" value="1"/>
</dbReference>
<dbReference type="InterPro" id="IPR013098">
    <property type="entry name" value="Ig_I-set"/>
</dbReference>
<keyword evidence="18" id="KW-0539">Nucleus</keyword>
<dbReference type="Pfam" id="PF07679">
    <property type="entry name" value="I-set"/>
    <property type="match status" value="5"/>
</dbReference>
<evidence type="ECO:0000256" key="13">
    <source>
        <dbReference type="ARBA" id="ARBA00022777"/>
    </source>
</evidence>
<keyword evidence="6" id="KW-0963">Cytoplasm</keyword>
<dbReference type="GO" id="GO:0004674">
    <property type="term" value="F:protein serine/threonine kinase activity"/>
    <property type="evidence" value="ECO:0007669"/>
    <property type="project" value="UniProtKB-KW"/>
</dbReference>
<dbReference type="InterPro" id="IPR013783">
    <property type="entry name" value="Ig-like_fold"/>
</dbReference>
<keyword evidence="9" id="KW-0808">Transferase</keyword>
<keyword evidence="13" id="KW-0418">Kinase</keyword>
<feature type="non-terminal residue" evidence="25">
    <location>
        <position position="922"/>
    </location>
</feature>
<protein>
    <recommendedName>
        <fullName evidence="5">non-specific serine/threonine protein kinase</fullName>
        <ecNumber evidence="5">2.7.11.1</ecNumber>
    </recommendedName>
</protein>
<keyword evidence="8" id="KW-0597">Phosphoprotein</keyword>
<dbReference type="SMART" id="SM00409">
    <property type="entry name" value="IG"/>
    <property type="match status" value="6"/>
</dbReference>
<dbReference type="SMART" id="SM00408">
    <property type="entry name" value="IGc2"/>
    <property type="match status" value="4"/>
</dbReference>
<keyword evidence="16" id="KW-0112">Calmodulin-binding</keyword>
<evidence type="ECO:0000256" key="20">
    <source>
        <dbReference type="ARBA" id="ARBA00047899"/>
    </source>
</evidence>
<sequence length="922" mass="101479">MARLVADLQKRMERTEPVTVMKDISDQCIFTQKEALFECEVKINYPEIALSWYKGTQKLDSSDKYDISISGDRHLLKIKNCQPADQGNYRVVCGPHISSAKLAVAEAEVEKHLQETAEIELAMAPMDVPDSSVQRPEVPSSVAIQVEIESWSEETVTQQVSIATAARVAVEEKVETKKVEMREGIPSKVPKAEEKPEEKPRASLKEPPPPTVPEATKPLEKKVAAVSEPEQKKAPSSKEAEEVQKPAAVPSPPAEKPGLPKKDEPKPQAPAEPKKVASAAKPEPEPEPKLKQRAEPEAKLKPKAEPEAKPAVKVEPDAKPGAVKKPATPPSKDQTKGPVQAPGGVKKEGSPAAEAAGGGRGRGLKPKQTPSPGEGRGRGLRPGGKGPTPPDEPFAGFKLKAVPLKFIKKLQDILLKEAESIGSAAVFECEVSPSTAITTWMKDDCNLRESPKHKFTSDGKDRKLNIIDVQLSDNGEYTCIAKNAGKEISCKAKLIVEELPLKWIKELEEETSAMKGQPLYMTCELNKEKDAIWKRNGEVLKKQAGKIQINVIGMQHALTIQNSNEADTGLISCEVSGQEDVKTSTNVKIIEIIRDWIVKPLRDQHVKPKANATFKCELFKESPNWKWLKGEEEITPSDKIEIKKEGKELTLTIKNCQPEDVAQYCMEVEGRLYTANLTLGEREAEILKPLASVEVVEKQDAVFETEISEDDVPGEWKLKGEVLTRSPTCEIHMERGVRKLTLKNCQLDHAGEVSYQALNAMTSAMLNVKERDIKVVRPLYSVEVTETETAKFETEISEEDLHATWKLKGEQLHPSPDVEIKEEGARHILVIFNCKMDMAGSIDFSAANAKSSAQLRVKARVIAVDRPLADASVTAGETATFECELSYEGIAVEWFLGGTKLEPSDRVSPHTHTHTHLSTHPS</sequence>
<evidence type="ECO:0000256" key="3">
    <source>
        <dbReference type="ARBA" id="ARBA00004496"/>
    </source>
</evidence>
<proteinExistence type="inferred from homology"/>
<evidence type="ECO:0000256" key="16">
    <source>
        <dbReference type="ARBA" id="ARBA00022860"/>
    </source>
</evidence>
<keyword evidence="17" id="KW-1015">Disulfide bond</keyword>
<keyword evidence="7" id="KW-0723">Serine/threonine-protein kinase</keyword>
<dbReference type="InterPro" id="IPR052385">
    <property type="entry name" value="Obscurin/Obscurin-like_Reg"/>
</dbReference>
<evidence type="ECO:0000256" key="8">
    <source>
        <dbReference type="ARBA" id="ARBA00022553"/>
    </source>
</evidence>
<dbReference type="InterPro" id="IPR003598">
    <property type="entry name" value="Ig_sub2"/>
</dbReference>